<feature type="transmembrane region" description="Helical" evidence="1">
    <location>
        <begin position="374"/>
        <end position="393"/>
    </location>
</feature>
<feature type="transmembrane region" description="Helical" evidence="1">
    <location>
        <begin position="20"/>
        <end position="43"/>
    </location>
</feature>
<feature type="transmembrane region" description="Helical" evidence="1">
    <location>
        <begin position="274"/>
        <end position="298"/>
    </location>
</feature>
<dbReference type="InterPro" id="IPR010266">
    <property type="entry name" value="NnrS"/>
</dbReference>
<feature type="transmembrane region" description="Helical" evidence="1">
    <location>
        <begin position="341"/>
        <end position="362"/>
    </location>
</feature>
<keyword evidence="1" id="KW-0472">Membrane</keyword>
<feature type="transmembrane region" description="Helical" evidence="1">
    <location>
        <begin position="89"/>
        <end position="110"/>
    </location>
</feature>
<evidence type="ECO:0000256" key="1">
    <source>
        <dbReference type="SAM" id="Phobius"/>
    </source>
</evidence>
<accession>A0A4R2K9B4</accession>
<keyword evidence="3" id="KW-1185">Reference proteome</keyword>
<dbReference type="AlphaFoldDB" id="A0A4R2K9B4"/>
<gene>
    <name evidence="2" type="ORF">EV655_12511</name>
</gene>
<proteinExistence type="predicted"/>
<dbReference type="Pfam" id="PF05940">
    <property type="entry name" value="NnrS"/>
    <property type="match status" value="1"/>
</dbReference>
<dbReference type="RefSeq" id="WP_132546732.1">
    <property type="nucleotide sequence ID" value="NZ_SLWW01000025.1"/>
</dbReference>
<keyword evidence="1" id="KW-0812">Transmembrane</keyword>
<keyword evidence="1" id="KW-1133">Transmembrane helix</keyword>
<feature type="transmembrane region" description="Helical" evidence="1">
    <location>
        <begin position="177"/>
        <end position="198"/>
    </location>
</feature>
<comment type="caution">
    <text evidence="2">The sequence shown here is derived from an EMBL/GenBank/DDBJ whole genome shotgun (WGS) entry which is preliminary data.</text>
</comment>
<reference evidence="2 3" key="1">
    <citation type="submission" date="2019-03" db="EMBL/GenBank/DDBJ databases">
        <title>Genomic Encyclopedia of Type Strains, Phase IV (KMG-IV): sequencing the most valuable type-strain genomes for metagenomic binning, comparative biology and taxonomic classification.</title>
        <authorList>
            <person name="Goeker M."/>
        </authorList>
    </citation>
    <scope>NUCLEOTIDE SEQUENCE [LARGE SCALE GENOMIC DNA]</scope>
    <source>
        <strain evidence="2 3">DSM 4868</strain>
    </source>
</reference>
<feature type="transmembrane region" description="Helical" evidence="1">
    <location>
        <begin position="147"/>
        <end position="165"/>
    </location>
</feature>
<feature type="transmembrane region" description="Helical" evidence="1">
    <location>
        <begin position="225"/>
        <end position="253"/>
    </location>
</feature>
<dbReference type="Proteomes" id="UP000295142">
    <property type="component" value="Unassembled WGS sequence"/>
</dbReference>
<evidence type="ECO:0000313" key="2">
    <source>
        <dbReference type="EMBL" id="TCO68712.1"/>
    </source>
</evidence>
<feature type="transmembrane region" description="Helical" evidence="1">
    <location>
        <begin position="310"/>
        <end position="329"/>
    </location>
</feature>
<protein>
    <submittedName>
        <fullName evidence="2">Uncharacterized protein involved in response to NO</fullName>
    </submittedName>
</protein>
<sequence>MSSTAEKMRAWTGPAILSFGFRPFFLGGALWAALAMALWIGMLSRRLALPTAFDPISWHAHEFLFGYLGAVAAGFLLTAVPNWTGRLPIVGWPLGALFATWCLGRIAVALSAELPPISVAMADLLFPVTLASVLGREIVAGRNWRNLIVLAMLCLFILGNALFHWEAARGYPGAQGVGLRLGLGTGIMMIGVIGGRIVPSFTRNWLVRQHSPVLPTPPMQRFDKLALLALGLALLLWVIAPMAMVTGTALQLAGGLHLIRLARWAGHRTSAEPLVLVLHAGYLFVPLGALAVGATVFWPDAVGMGSAQHVWMAGGLGLMTLAVMTRATLGHTGQTLRADTGTIAIYLLLLLAVLARLLAGAFPGLASLFHTLSGLTWIGAFGGFAMLYGRYVLRHRPEH</sequence>
<organism evidence="2 3">
    <name type="scientific">Rhodovulum euryhalinum</name>
    <dbReference type="NCBI Taxonomy" id="35805"/>
    <lineage>
        <taxon>Bacteria</taxon>
        <taxon>Pseudomonadati</taxon>
        <taxon>Pseudomonadota</taxon>
        <taxon>Alphaproteobacteria</taxon>
        <taxon>Rhodobacterales</taxon>
        <taxon>Paracoccaceae</taxon>
        <taxon>Rhodovulum</taxon>
    </lineage>
</organism>
<dbReference type="OrthoDB" id="9770040at2"/>
<feature type="transmembrane region" description="Helical" evidence="1">
    <location>
        <begin position="64"/>
        <end position="83"/>
    </location>
</feature>
<dbReference type="EMBL" id="SLWW01000025">
    <property type="protein sequence ID" value="TCO68712.1"/>
    <property type="molecule type" value="Genomic_DNA"/>
</dbReference>
<name>A0A4R2K9B4_9RHOB</name>
<evidence type="ECO:0000313" key="3">
    <source>
        <dbReference type="Proteomes" id="UP000295142"/>
    </source>
</evidence>